<evidence type="ECO:0000313" key="7">
    <source>
        <dbReference type="EMBL" id="QHT21024.1"/>
    </source>
</evidence>
<protein>
    <recommendedName>
        <fullName evidence="8">Major intrinsic protein</fullName>
    </recommendedName>
</protein>
<name>A0A6C0DWH3_9ZZZZ</name>
<dbReference type="InterPro" id="IPR034294">
    <property type="entry name" value="Aquaporin_transptr"/>
</dbReference>
<dbReference type="SUPFAM" id="SSF81338">
    <property type="entry name" value="Aquaporin-like"/>
    <property type="match status" value="1"/>
</dbReference>
<organism evidence="7">
    <name type="scientific">viral metagenome</name>
    <dbReference type="NCBI Taxonomy" id="1070528"/>
    <lineage>
        <taxon>unclassified sequences</taxon>
        <taxon>metagenomes</taxon>
        <taxon>organismal metagenomes</taxon>
    </lineage>
</organism>
<evidence type="ECO:0008006" key="8">
    <source>
        <dbReference type="Google" id="ProtNLM"/>
    </source>
</evidence>
<comment type="similarity">
    <text evidence="2">Belongs to the MIP/aquaporin (TC 1.A.8) family.</text>
</comment>
<evidence type="ECO:0000256" key="5">
    <source>
        <dbReference type="ARBA" id="ARBA00023136"/>
    </source>
</evidence>
<evidence type="ECO:0000256" key="2">
    <source>
        <dbReference type="ARBA" id="ARBA00006175"/>
    </source>
</evidence>
<dbReference type="Gene3D" id="1.20.1080.10">
    <property type="entry name" value="Glycerol uptake facilitator protein"/>
    <property type="match status" value="1"/>
</dbReference>
<keyword evidence="3 6" id="KW-0812">Transmembrane</keyword>
<dbReference type="InterPro" id="IPR000425">
    <property type="entry name" value="MIP"/>
</dbReference>
<keyword evidence="5 6" id="KW-0472">Membrane</keyword>
<dbReference type="Pfam" id="PF00230">
    <property type="entry name" value="MIP"/>
    <property type="match status" value="1"/>
</dbReference>
<evidence type="ECO:0000256" key="4">
    <source>
        <dbReference type="ARBA" id="ARBA00022989"/>
    </source>
</evidence>
<dbReference type="AlphaFoldDB" id="A0A6C0DWH3"/>
<feature type="transmembrane region" description="Helical" evidence="6">
    <location>
        <begin position="66"/>
        <end position="86"/>
    </location>
</feature>
<dbReference type="InterPro" id="IPR023271">
    <property type="entry name" value="Aquaporin-like"/>
</dbReference>
<dbReference type="EMBL" id="MN739684">
    <property type="protein sequence ID" value="QHT21024.1"/>
    <property type="molecule type" value="Genomic_DNA"/>
</dbReference>
<keyword evidence="4 6" id="KW-1133">Transmembrane helix</keyword>
<dbReference type="GO" id="GO:0015250">
    <property type="term" value="F:water channel activity"/>
    <property type="evidence" value="ECO:0007669"/>
    <property type="project" value="TreeGrafter"/>
</dbReference>
<comment type="subcellular location">
    <subcellularLocation>
        <location evidence="1">Membrane</location>
        <topology evidence="1">Multi-pass membrane protein</topology>
    </subcellularLocation>
</comment>
<dbReference type="PANTHER" id="PTHR19139">
    <property type="entry name" value="AQUAPORIN TRANSPORTER"/>
    <property type="match status" value="1"/>
</dbReference>
<reference evidence="7" key="1">
    <citation type="journal article" date="2020" name="Nature">
        <title>Giant virus diversity and host interactions through global metagenomics.</title>
        <authorList>
            <person name="Schulz F."/>
            <person name="Roux S."/>
            <person name="Paez-Espino D."/>
            <person name="Jungbluth S."/>
            <person name="Walsh D.A."/>
            <person name="Denef V.J."/>
            <person name="McMahon K.D."/>
            <person name="Konstantinidis K.T."/>
            <person name="Eloe-Fadrosh E.A."/>
            <person name="Kyrpides N.C."/>
            <person name="Woyke T."/>
        </authorList>
    </citation>
    <scope>NUCLEOTIDE SEQUENCE</scope>
    <source>
        <strain evidence="7">GVMAG-M-3300023174-75</strain>
    </source>
</reference>
<sequence length="88" mass="9600">MIFEFFTEFIGTFIFLSVILKSGDPLAIGLALASVIYFGGKVSGGNFNPAVSYMMLLSKKIDVTKFVAYIIAQILGATSAFLFHSYTK</sequence>
<dbReference type="GO" id="GO:0005886">
    <property type="term" value="C:plasma membrane"/>
    <property type="evidence" value="ECO:0007669"/>
    <property type="project" value="TreeGrafter"/>
</dbReference>
<dbReference type="PANTHER" id="PTHR19139:SF199">
    <property type="entry name" value="MIP17260P"/>
    <property type="match status" value="1"/>
</dbReference>
<proteinExistence type="inferred from homology"/>
<evidence type="ECO:0000256" key="1">
    <source>
        <dbReference type="ARBA" id="ARBA00004141"/>
    </source>
</evidence>
<evidence type="ECO:0000256" key="3">
    <source>
        <dbReference type="ARBA" id="ARBA00022692"/>
    </source>
</evidence>
<evidence type="ECO:0000256" key="6">
    <source>
        <dbReference type="SAM" id="Phobius"/>
    </source>
</evidence>
<accession>A0A6C0DWH3</accession>